<dbReference type="Gene3D" id="3.90.1720.10">
    <property type="entry name" value="endopeptidase domain like (from Nostoc punctiforme)"/>
    <property type="match status" value="1"/>
</dbReference>
<keyword evidence="2" id="KW-1185">Reference proteome</keyword>
<organism evidence="1 2">
    <name type="scientific">Lutibacter oricola</name>
    <dbReference type="NCBI Taxonomy" id="762486"/>
    <lineage>
        <taxon>Bacteria</taxon>
        <taxon>Pseudomonadati</taxon>
        <taxon>Bacteroidota</taxon>
        <taxon>Flavobacteriia</taxon>
        <taxon>Flavobacteriales</taxon>
        <taxon>Flavobacteriaceae</taxon>
        <taxon>Lutibacter</taxon>
    </lineage>
</organism>
<evidence type="ECO:0000313" key="2">
    <source>
        <dbReference type="Proteomes" id="UP000199595"/>
    </source>
</evidence>
<proteinExistence type="predicted"/>
<dbReference type="AlphaFoldDB" id="A0A1H3C6R6"/>
<dbReference type="InterPro" id="IPR038765">
    <property type="entry name" value="Papain-like_cys_pep_sf"/>
</dbReference>
<dbReference type="OrthoDB" id="195541at2"/>
<dbReference type="Pfam" id="PF05708">
    <property type="entry name" value="Peptidase_C92"/>
    <property type="match status" value="1"/>
</dbReference>
<accession>A0A1H3C6R6</accession>
<protein>
    <submittedName>
        <fullName evidence="1">Permuted papain-like amidase enzyme, YaeF/YiiX, C92 family</fullName>
    </submittedName>
</protein>
<dbReference type="RefSeq" id="WP_090123639.1">
    <property type="nucleotide sequence ID" value="NZ_FNNJ01000006.1"/>
</dbReference>
<dbReference type="STRING" id="762486.SAMN05444411_10675"/>
<dbReference type="SUPFAM" id="SSF54001">
    <property type="entry name" value="Cysteine proteinases"/>
    <property type="match status" value="1"/>
</dbReference>
<name>A0A1H3C6R6_9FLAO</name>
<gene>
    <name evidence="1" type="ORF">SAMN05444411_10675</name>
</gene>
<dbReference type="Proteomes" id="UP000199595">
    <property type="component" value="Unassembled WGS sequence"/>
</dbReference>
<sequence>MVKRILLTACTLLALLFVVYGYYFTHLTNQNSTNIKLLKNGDLILRCGKSTESYAVHLADNNAEFSHIGILIFENNIPYVIHAVPHKLQVIKKELLSEFSSTKNASKISIYRSPFQQRIIDNFCNEVKRFYNEKYEFDNEYNLLTDKKLYCTELIVKAYKNCGINLNVQTKEFNYLFGKHSVIFPSEFTKLPFKKINSNINI</sequence>
<dbReference type="InterPro" id="IPR024453">
    <property type="entry name" value="Peptidase_C92"/>
</dbReference>
<evidence type="ECO:0000313" key="1">
    <source>
        <dbReference type="EMBL" id="SDX49857.1"/>
    </source>
</evidence>
<dbReference type="EMBL" id="FNNJ01000006">
    <property type="protein sequence ID" value="SDX49857.1"/>
    <property type="molecule type" value="Genomic_DNA"/>
</dbReference>
<reference evidence="1 2" key="1">
    <citation type="submission" date="2016-10" db="EMBL/GenBank/DDBJ databases">
        <authorList>
            <person name="de Groot N.N."/>
        </authorList>
    </citation>
    <scope>NUCLEOTIDE SEQUENCE [LARGE SCALE GENOMIC DNA]</scope>
    <source>
        <strain evidence="1 2">DSM 24956</strain>
    </source>
</reference>